<organism evidence="2">
    <name type="scientific">Chlamydomonas euryale</name>
    <dbReference type="NCBI Taxonomy" id="1486919"/>
    <lineage>
        <taxon>Eukaryota</taxon>
        <taxon>Viridiplantae</taxon>
        <taxon>Chlorophyta</taxon>
        <taxon>core chlorophytes</taxon>
        <taxon>Chlorophyceae</taxon>
        <taxon>CS clade</taxon>
        <taxon>Chlamydomonadales</taxon>
        <taxon>Chlamydomonadaceae</taxon>
        <taxon>Chlamydomonas</taxon>
    </lineage>
</organism>
<dbReference type="SUPFAM" id="SSF50249">
    <property type="entry name" value="Nucleic acid-binding proteins"/>
    <property type="match status" value="1"/>
</dbReference>
<dbReference type="EMBL" id="HBEC01025639">
    <property type="protein sequence ID" value="CAD8292977.1"/>
    <property type="molecule type" value="Transcribed_RNA"/>
</dbReference>
<accession>A0A7R9VFT2</accession>
<dbReference type="InterPro" id="IPR048970">
    <property type="entry name" value="OB_Ssb-like"/>
</dbReference>
<evidence type="ECO:0000259" key="1">
    <source>
        <dbReference type="Pfam" id="PF21473"/>
    </source>
</evidence>
<evidence type="ECO:0000313" key="2">
    <source>
        <dbReference type="EMBL" id="CAD8292977.1"/>
    </source>
</evidence>
<dbReference type="Gene3D" id="2.40.50.140">
    <property type="entry name" value="Nucleic acid-binding proteins"/>
    <property type="match status" value="1"/>
</dbReference>
<gene>
    <name evidence="2" type="ORF">CEUR00632_LOCUS11754</name>
</gene>
<feature type="domain" description="Single-stranded DNA binding protein Ssb-like OB fold" evidence="1">
    <location>
        <begin position="11"/>
        <end position="98"/>
    </location>
</feature>
<dbReference type="InterPro" id="IPR012340">
    <property type="entry name" value="NA-bd_OB-fold"/>
</dbReference>
<proteinExistence type="predicted"/>
<sequence length="131" mass="13797">MSGSITSVDKLRPNAKGMSLIVKVVDAKVVVDRKGPKGGSKIAECIVGDVTGAIVLQARDDQVDVAQPGAYIRLEGAKIDVFRGSMRLVVGKDGKVEVVEGEDFRPAVGNNMSLIEFEMVTLPTAGEQPSA</sequence>
<dbReference type="PANTHER" id="PTHR31472:SF5">
    <property type="entry name" value="OS05G0244600 PROTEIN"/>
    <property type="match status" value="1"/>
</dbReference>
<dbReference type="Pfam" id="PF21473">
    <property type="entry name" value="OB_Ssb-like"/>
    <property type="match status" value="1"/>
</dbReference>
<dbReference type="PANTHER" id="PTHR31472">
    <property type="entry name" value="OS05G0244600 PROTEIN"/>
    <property type="match status" value="1"/>
</dbReference>
<dbReference type="AlphaFoldDB" id="A0A7R9VFT2"/>
<protein>
    <recommendedName>
        <fullName evidence="1">Single-stranded DNA binding protein Ssb-like OB fold domain-containing protein</fullName>
    </recommendedName>
</protein>
<reference evidence="2" key="1">
    <citation type="submission" date="2021-01" db="EMBL/GenBank/DDBJ databases">
        <authorList>
            <person name="Corre E."/>
            <person name="Pelletier E."/>
            <person name="Niang G."/>
            <person name="Scheremetjew M."/>
            <person name="Finn R."/>
            <person name="Kale V."/>
            <person name="Holt S."/>
            <person name="Cochrane G."/>
            <person name="Meng A."/>
            <person name="Brown T."/>
            <person name="Cohen L."/>
        </authorList>
    </citation>
    <scope>NUCLEOTIDE SEQUENCE</scope>
    <source>
        <strain evidence="2">CCMP219</strain>
    </source>
</reference>
<name>A0A7R9VFT2_9CHLO</name>